<dbReference type="AlphaFoldDB" id="A0A7W1X8U7"/>
<organism evidence="1 2">
    <name type="scientific">Thermoactinomyces daqus</name>
    <dbReference type="NCBI Taxonomy" id="1329516"/>
    <lineage>
        <taxon>Bacteria</taxon>
        <taxon>Bacillati</taxon>
        <taxon>Bacillota</taxon>
        <taxon>Bacilli</taxon>
        <taxon>Bacillales</taxon>
        <taxon>Thermoactinomycetaceae</taxon>
        <taxon>Thermoactinomyces</taxon>
    </lineage>
</organism>
<protein>
    <submittedName>
        <fullName evidence="1">FAD-dependent thymidylate synthase</fullName>
    </submittedName>
</protein>
<gene>
    <name evidence="1" type="ORF">H1164_04385</name>
</gene>
<dbReference type="GO" id="GO:0006231">
    <property type="term" value="P:dTMP biosynthetic process"/>
    <property type="evidence" value="ECO:0007669"/>
    <property type="project" value="InterPro"/>
</dbReference>
<dbReference type="Gene3D" id="3.30.1360.170">
    <property type="match status" value="2"/>
</dbReference>
<dbReference type="PROSITE" id="PS51331">
    <property type="entry name" value="THYX"/>
    <property type="match status" value="2"/>
</dbReference>
<dbReference type="GO" id="GO:0050797">
    <property type="term" value="F:thymidylate synthase (FAD) activity"/>
    <property type="evidence" value="ECO:0007669"/>
    <property type="project" value="InterPro"/>
</dbReference>
<dbReference type="InterPro" id="IPR003669">
    <property type="entry name" value="Thymidylate_synthase_ThyX"/>
</dbReference>
<dbReference type="GO" id="GO:0004799">
    <property type="term" value="F:thymidylate synthase activity"/>
    <property type="evidence" value="ECO:0007669"/>
    <property type="project" value="TreeGrafter"/>
</dbReference>
<dbReference type="CDD" id="cd20175">
    <property type="entry name" value="ThyX"/>
    <property type="match status" value="2"/>
</dbReference>
<dbReference type="GO" id="GO:0050660">
    <property type="term" value="F:flavin adenine dinucleotide binding"/>
    <property type="evidence" value="ECO:0007669"/>
    <property type="project" value="InterPro"/>
</dbReference>
<dbReference type="EMBL" id="JACEIP010000004">
    <property type="protein sequence ID" value="MBA4542137.1"/>
    <property type="molecule type" value="Genomic_DNA"/>
</dbReference>
<dbReference type="SUPFAM" id="SSF69796">
    <property type="entry name" value="Thymidylate synthase-complementing protein Thy1"/>
    <property type="match status" value="2"/>
</dbReference>
<evidence type="ECO:0000313" key="2">
    <source>
        <dbReference type="Proteomes" id="UP000530514"/>
    </source>
</evidence>
<dbReference type="PANTHER" id="PTHR34934">
    <property type="entry name" value="FLAVIN-DEPENDENT THYMIDYLATE SYNTHASE"/>
    <property type="match status" value="1"/>
</dbReference>
<name>A0A7W1X8U7_9BACL</name>
<proteinExistence type="predicted"/>
<comment type="caution">
    <text evidence="1">The sequence shown here is derived from an EMBL/GenBank/DDBJ whole genome shotgun (WGS) entry which is preliminary data.</text>
</comment>
<keyword evidence="2" id="KW-1185">Reference proteome</keyword>
<sequence length="505" mass="57518">MKGMDDGGIKMSDKIDLSRYVSNLDQNVYAIYNLPEEVIAVIFAYVSRSPASFRENLAKLLADDELAVGVNAGGLAGTYSEKAARFHEKWVVGYGHSSVAEHAVAHIGIEKISRLASAELELANSFNSFTEYSQRYQRPKRGDFYIPQELRAHPDLEARFISINEKAYDTYEKLMHGLMQFLPQKFPRSEHESERAYRSRIEKIAFEDARYVLTLATLTNLGLTGNGRALRDTLVRLLSSPHAESRQLARAMEREISQVIPTLLKYVKPNEYLLKTREALQLRFAQSKLPRHPVSGPHARFISMPAYEDALRKLATALLISQSPLSYEEASARANRYTSAELEQIAEEALVHLRFFDNPIGEFDHLTYQMEMVVSEANWHQLLRHNRRTHFSFGEPTIRLGRTIPPHVSEAGLSEMFQALLEEVEEGFNAIASVCPEAAPYLVTNSHHRQIFATVSLWELYHLINLRTSPEAQWDIRATFEQLLKELKANQPILAKYAQRRMPSA</sequence>
<reference evidence="1 2" key="1">
    <citation type="submission" date="2020-07" db="EMBL/GenBank/DDBJ databases">
        <authorList>
            <person name="Feng H."/>
        </authorList>
    </citation>
    <scope>NUCLEOTIDE SEQUENCE [LARGE SCALE GENOMIC DNA]</scope>
    <source>
        <strain evidence="2">s-11</strain>
    </source>
</reference>
<dbReference type="OrthoDB" id="9780625at2"/>
<dbReference type="InterPro" id="IPR036098">
    <property type="entry name" value="Thymidylate_synthase_ThyX_sf"/>
</dbReference>
<evidence type="ECO:0000313" key="1">
    <source>
        <dbReference type="EMBL" id="MBA4542137.1"/>
    </source>
</evidence>
<dbReference type="PANTHER" id="PTHR34934:SF1">
    <property type="entry name" value="FLAVIN-DEPENDENT THYMIDYLATE SYNTHASE"/>
    <property type="match status" value="1"/>
</dbReference>
<dbReference type="Proteomes" id="UP000530514">
    <property type="component" value="Unassembled WGS sequence"/>
</dbReference>
<dbReference type="Pfam" id="PF02511">
    <property type="entry name" value="Thy1"/>
    <property type="match status" value="2"/>
</dbReference>
<dbReference type="GO" id="GO:0070402">
    <property type="term" value="F:NADPH binding"/>
    <property type="evidence" value="ECO:0007669"/>
    <property type="project" value="TreeGrafter"/>
</dbReference>
<accession>A0A7W1X8U7</accession>